<name>A0ABY7ASG5_9ALTE</name>
<comment type="subcellular location">
    <subcellularLocation>
        <location evidence="11">Cytoplasm</location>
    </subcellularLocation>
</comment>
<keyword evidence="5 11" id="KW-0808">Transferase</keyword>
<gene>
    <name evidence="11 13" type="primary">acpS</name>
    <name evidence="13" type="ORF">OLW01_16915</name>
</gene>
<dbReference type="Pfam" id="PF01648">
    <property type="entry name" value="ACPS"/>
    <property type="match status" value="1"/>
</dbReference>
<evidence type="ECO:0000256" key="11">
    <source>
        <dbReference type="HAMAP-Rule" id="MF_00101"/>
    </source>
</evidence>
<comment type="similarity">
    <text evidence="11">Belongs to the P-Pant transferase superfamily. AcpS family.</text>
</comment>
<dbReference type="NCBIfam" id="TIGR00516">
    <property type="entry name" value="acpS"/>
    <property type="match status" value="1"/>
</dbReference>
<geneLocation type="plasmid" evidence="13 14">
    <name>pCadTS8_2</name>
</geneLocation>
<evidence type="ECO:0000256" key="10">
    <source>
        <dbReference type="ARBA" id="ARBA00023160"/>
    </source>
</evidence>
<evidence type="ECO:0000259" key="12">
    <source>
        <dbReference type="Pfam" id="PF01648"/>
    </source>
</evidence>
<dbReference type="Gene3D" id="3.90.470.20">
    <property type="entry name" value="4'-phosphopantetheinyl transferase domain"/>
    <property type="match status" value="1"/>
</dbReference>
<dbReference type="HAMAP" id="MF_00101">
    <property type="entry name" value="AcpS"/>
    <property type="match status" value="1"/>
</dbReference>
<keyword evidence="13" id="KW-0614">Plasmid</keyword>
<dbReference type="GO" id="GO:0008897">
    <property type="term" value="F:holo-[acyl-carrier-protein] synthase activity"/>
    <property type="evidence" value="ECO:0007669"/>
    <property type="project" value="UniProtKB-EC"/>
</dbReference>
<reference evidence="13" key="1">
    <citation type="submission" date="2022-10" db="EMBL/GenBank/DDBJ databases">
        <title>Catenovulum adriacola sp. nov. isolated in the Harbour of Susak.</title>
        <authorList>
            <person name="Schoch T."/>
            <person name="Reich S.J."/>
            <person name="Stoeferle S."/>
            <person name="Flaiz M."/>
            <person name="Kazda M."/>
            <person name="Riedel C.U."/>
            <person name="Duerre P."/>
        </authorList>
    </citation>
    <scope>NUCLEOTIDE SEQUENCE</scope>
    <source>
        <strain evidence="13">TS8</strain>
        <plasmid evidence="13">pCadTS8_2</plasmid>
    </source>
</reference>
<accession>A0ABY7ASG5</accession>
<dbReference type="EC" id="2.7.8.7" evidence="11"/>
<evidence type="ECO:0000256" key="5">
    <source>
        <dbReference type="ARBA" id="ARBA00022679"/>
    </source>
</evidence>
<dbReference type="InterPro" id="IPR004568">
    <property type="entry name" value="Ppantetheine-prot_Trfase_dom"/>
</dbReference>
<feature type="binding site" evidence="11">
    <location>
        <position position="55"/>
    </location>
    <ligand>
        <name>Mg(2+)</name>
        <dbReference type="ChEBI" id="CHEBI:18420"/>
    </ligand>
</feature>
<keyword evidence="9 11" id="KW-0443">Lipid metabolism</keyword>
<dbReference type="RefSeq" id="WP_268077214.1">
    <property type="nucleotide sequence ID" value="NZ_CP109967.1"/>
</dbReference>
<sequence length="121" mass="13270">MAIIGLGTDIVEIARFKPAQLTKIAKRVLTQSEYELFLHHKQQQRFLAKRWAAKEAAAKAVGTGIAKGVSFQDFNISNLESGAPVMSISGVAESLLKRPFKVHISISDEQTHAVATVIIER</sequence>
<comment type="catalytic activity">
    <reaction evidence="11">
        <text>apo-[ACP] + CoA = holo-[ACP] + adenosine 3',5'-bisphosphate + H(+)</text>
        <dbReference type="Rhea" id="RHEA:12068"/>
        <dbReference type="Rhea" id="RHEA-COMP:9685"/>
        <dbReference type="Rhea" id="RHEA-COMP:9690"/>
        <dbReference type="ChEBI" id="CHEBI:15378"/>
        <dbReference type="ChEBI" id="CHEBI:29999"/>
        <dbReference type="ChEBI" id="CHEBI:57287"/>
        <dbReference type="ChEBI" id="CHEBI:58343"/>
        <dbReference type="ChEBI" id="CHEBI:64479"/>
        <dbReference type="EC" id="2.7.8.7"/>
    </reaction>
</comment>
<evidence type="ECO:0000256" key="7">
    <source>
        <dbReference type="ARBA" id="ARBA00022832"/>
    </source>
</evidence>
<dbReference type="InterPro" id="IPR037143">
    <property type="entry name" value="4-PPantetheinyl_Trfase_dom_sf"/>
</dbReference>
<proteinExistence type="inferred from homology"/>
<comment type="similarity">
    <text evidence="2">Belongs to the P-Pant transferase superfamily. Gsp/Sfp/HetI/AcpT family.</text>
</comment>
<dbReference type="NCBIfam" id="TIGR00556">
    <property type="entry name" value="pantethn_trn"/>
    <property type="match status" value="1"/>
</dbReference>
<keyword evidence="4 11" id="KW-0444">Lipid biosynthesis</keyword>
<evidence type="ECO:0000313" key="13">
    <source>
        <dbReference type="EMBL" id="WAJ72414.1"/>
    </source>
</evidence>
<dbReference type="PANTHER" id="PTHR12215:SF10">
    <property type="entry name" value="L-AMINOADIPATE-SEMIALDEHYDE DEHYDROGENASE-PHOSPHOPANTETHEINYL TRANSFERASE"/>
    <property type="match status" value="1"/>
</dbReference>
<keyword evidence="10 11" id="KW-0275">Fatty acid biosynthesis</keyword>
<evidence type="ECO:0000256" key="4">
    <source>
        <dbReference type="ARBA" id="ARBA00022516"/>
    </source>
</evidence>
<dbReference type="InterPro" id="IPR002582">
    <property type="entry name" value="ACPS"/>
</dbReference>
<evidence type="ECO:0000256" key="3">
    <source>
        <dbReference type="ARBA" id="ARBA00022490"/>
    </source>
</evidence>
<dbReference type="Proteomes" id="UP001163726">
    <property type="component" value="Plasmid pCadTS8_2"/>
</dbReference>
<evidence type="ECO:0000256" key="1">
    <source>
        <dbReference type="ARBA" id="ARBA00001946"/>
    </source>
</evidence>
<dbReference type="EMBL" id="CP109967">
    <property type="protein sequence ID" value="WAJ72414.1"/>
    <property type="molecule type" value="Genomic_DNA"/>
</dbReference>
<keyword evidence="7 11" id="KW-0276">Fatty acid metabolism</keyword>
<evidence type="ECO:0000256" key="2">
    <source>
        <dbReference type="ARBA" id="ARBA00010990"/>
    </source>
</evidence>
<keyword evidence="6 11" id="KW-0479">Metal-binding</keyword>
<evidence type="ECO:0000256" key="9">
    <source>
        <dbReference type="ARBA" id="ARBA00023098"/>
    </source>
</evidence>
<comment type="cofactor">
    <cofactor evidence="1 11">
        <name>Mg(2+)</name>
        <dbReference type="ChEBI" id="CHEBI:18420"/>
    </cofactor>
</comment>
<keyword evidence="8 11" id="KW-0460">Magnesium</keyword>
<evidence type="ECO:0000256" key="8">
    <source>
        <dbReference type="ARBA" id="ARBA00022842"/>
    </source>
</evidence>
<dbReference type="InterPro" id="IPR008278">
    <property type="entry name" value="4-PPantetheinyl_Trfase_dom"/>
</dbReference>
<feature type="domain" description="4'-phosphopantetheinyl transferase" evidence="12">
    <location>
        <begin position="5"/>
        <end position="115"/>
    </location>
</feature>
<dbReference type="SUPFAM" id="SSF56214">
    <property type="entry name" value="4'-phosphopantetheinyl transferase"/>
    <property type="match status" value="1"/>
</dbReference>
<evidence type="ECO:0000256" key="6">
    <source>
        <dbReference type="ARBA" id="ARBA00022723"/>
    </source>
</evidence>
<keyword evidence="14" id="KW-1185">Reference proteome</keyword>
<protein>
    <recommendedName>
        <fullName evidence="11">Holo-[acyl-carrier-protein] synthase</fullName>
        <shortName evidence="11">Holo-ACP synthase</shortName>
        <ecNumber evidence="11">2.7.8.7</ecNumber>
    </recommendedName>
    <alternativeName>
        <fullName evidence="11">4'-phosphopantetheinyl transferase AcpS</fullName>
    </alternativeName>
</protein>
<comment type="function">
    <text evidence="11">Transfers the 4'-phosphopantetheine moiety from coenzyme A to a Ser of acyl-carrier-protein.</text>
</comment>
<dbReference type="PANTHER" id="PTHR12215">
    <property type="entry name" value="PHOSPHOPANTETHEINE TRANSFERASE"/>
    <property type="match status" value="1"/>
</dbReference>
<dbReference type="InterPro" id="IPR050559">
    <property type="entry name" value="P-Pant_transferase_sf"/>
</dbReference>
<evidence type="ECO:0000313" key="14">
    <source>
        <dbReference type="Proteomes" id="UP001163726"/>
    </source>
</evidence>
<feature type="binding site" evidence="11">
    <location>
        <position position="9"/>
    </location>
    <ligand>
        <name>Mg(2+)</name>
        <dbReference type="ChEBI" id="CHEBI:18420"/>
    </ligand>
</feature>
<keyword evidence="3 11" id="KW-0963">Cytoplasm</keyword>
<organism evidence="13 14">
    <name type="scientific">Catenovulum adriaticum</name>
    <dbReference type="NCBI Taxonomy" id="2984846"/>
    <lineage>
        <taxon>Bacteria</taxon>
        <taxon>Pseudomonadati</taxon>
        <taxon>Pseudomonadota</taxon>
        <taxon>Gammaproteobacteria</taxon>
        <taxon>Alteromonadales</taxon>
        <taxon>Alteromonadaceae</taxon>
        <taxon>Catenovulum</taxon>
    </lineage>
</organism>